<organism evidence="1 2">
    <name type="scientific">Nesterenkonia aerolata</name>
    <dbReference type="NCBI Taxonomy" id="3074079"/>
    <lineage>
        <taxon>Bacteria</taxon>
        <taxon>Bacillati</taxon>
        <taxon>Actinomycetota</taxon>
        <taxon>Actinomycetes</taxon>
        <taxon>Micrococcales</taxon>
        <taxon>Micrococcaceae</taxon>
        <taxon>Nesterenkonia</taxon>
    </lineage>
</organism>
<dbReference type="InterPro" id="IPR029063">
    <property type="entry name" value="SAM-dependent_MTases_sf"/>
</dbReference>
<evidence type="ECO:0000313" key="2">
    <source>
        <dbReference type="Proteomes" id="UP001251870"/>
    </source>
</evidence>
<dbReference type="RefSeq" id="WP_310547034.1">
    <property type="nucleotide sequence ID" value="NZ_JAVKGR010000001.1"/>
</dbReference>
<name>A0ABU2DNH2_9MICC</name>
<keyword evidence="2" id="KW-1185">Reference proteome</keyword>
<evidence type="ECO:0000313" key="1">
    <source>
        <dbReference type="EMBL" id="MDR8018042.1"/>
    </source>
</evidence>
<dbReference type="GO" id="GO:0008168">
    <property type="term" value="F:methyltransferase activity"/>
    <property type="evidence" value="ECO:0007669"/>
    <property type="project" value="UniProtKB-KW"/>
</dbReference>
<comment type="caution">
    <text evidence="1">The sequence shown here is derived from an EMBL/GenBank/DDBJ whole genome shotgun (WGS) entry which is preliminary data.</text>
</comment>
<dbReference type="Gene3D" id="3.40.50.150">
    <property type="entry name" value="Vaccinia Virus protein VP39"/>
    <property type="match status" value="1"/>
</dbReference>
<dbReference type="GO" id="GO:0032259">
    <property type="term" value="P:methylation"/>
    <property type="evidence" value="ECO:0007669"/>
    <property type="project" value="UniProtKB-KW"/>
</dbReference>
<sequence length="309" mass="33427">MAAERTPMDEARPIPADWLSLREPADAQARQITRADVSDLVGTYRPEVIIDVGSGTGAGARWVASCLDGDERWVLIDHDQALLGTAAAGLRRAGVEAEITEVLDDLSCLGDVLDEVRAEGGSALVITSALLDLLTEPQLADLLDVVAVRRVPLIAALTVTGGLVAEPSDPVDELIREAFDAHQRHGDRLGPDAVERTQQLALARGIPVRAVPTPWRLSASASAQQTELMARLLRDRAEAAGEELRHRDDRRGLTTVQDWLQRRLHQLDLGALHLQIDHTDLFLPAATHVYPKSVQNPSSIGTGFPTDFG</sequence>
<keyword evidence="1" id="KW-0489">Methyltransferase</keyword>
<reference evidence="1 2" key="1">
    <citation type="submission" date="2023-09" db="EMBL/GenBank/DDBJ databases">
        <title>Description of three actinobacteria isolated from air of manufacturing shop in a pharmaceutical factory.</title>
        <authorList>
            <person name="Zhang D.-F."/>
        </authorList>
    </citation>
    <scope>NUCLEOTIDE SEQUENCE [LARGE SCALE GENOMIC DNA]</scope>
    <source>
        <strain evidence="1 2">LY-0111</strain>
    </source>
</reference>
<accession>A0ABU2DNH2</accession>
<proteinExistence type="predicted"/>
<keyword evidence="1" id="KW-0808">Transferase</keyword>
<protein>
    <submittedName>
        <fullName evidence="1">Class I SAM-dependent methyltransferase</fullName>
        <ecNumber evidence="1">2.1.-.-</ecNumber>
    </submittedName>
</protein>
<dbReference type="SUPFAM" id="SSF53335">
    <property type="entry name" value="S-adenosyl-L-methionine-dependent methyltransferases"/>
    <property type="match status" value="1"/>
</dbReference>
<gene>
    <name evidence="1" type="ORF">RIL96_00475</name>
</gene>
<dbReference type="Proteomes" id="UP001251870">
    <property type="component" value="Unassembled WGS sequence"/>
</dbReference>
<dbReference type="EMBL" id="JAVKGR010000001">
    <property type="protein sequence ID" value="MDR8018042.1"/>
    <property type="molecule type" value="Genomic_DNA"/>
</dbReference>
<dbReference type="EC" id="2.1.-.-" evidence="1"/>